<dbReference type="STRING" id="310780.SAMN05216267_102566"/>
<dbReference type="Proteomes" id="UP000181951">
    <property type="component" value="Unassembled WGS sequence"/>
</dbReference>
<feature type="compositionally biased region" description="Basic and acidic residues" evidence="1">
    <location>
        <begin position="1"/>
        <end position="10"/>
    </location>
</feature>
<dbReference type="EMBL" id="FODD01000025">
    <property type="protein sequence ID" value="SEO39922.1"/>
    <property type="molecule type" value="Genomic_DNA"/>
</dbReference>
<protein>
    <submittedName>
        <fullName evidence="2">Uncharacterized protein</fullName>
    </submittedName>
</protein>
<feature type="region of interest" description="Disordered" evidence="1">
    <location>
        <begin position="1"/>
        <end position="25"/>
    </location>
</feature>
<sequence>MTSTDTRSDGHSPYPGRAFAAARPAGPAATLRGVSRARYCMLGNPPLPWLRSSE</sequence>
<evidence type="ECO:0000313" key="2">
    <source>
        <dbReference type="EMBL" id="SEO39922.1"/>
    </source>
</evidence>
<reference evidence="2 3" key="1">
    <citation type="submission" date="2016-10" db="EMBL/GenBank/DDBJ databases">
        <authorList>
            <person name="de Groot N.N."/>
        </authorList>
    </citation>
    <scope>NUCLEOTIDE SEQUENCE [LARGE SCALE GENOMIC DNA]</scope>
    <source>
        <strain evidence="2 3">CGMCC 4.2026</strain>
    </source>
</reference>
<evidence type="ECO:0000313" key="3">
    <source>
        <dbReference type="Proteomes" id="UP000181951"/>
    </source>
</evidence>
<gene>
    <name evidence="2" type="ORF">SAMN05216267_102566</name>
</gene>
<organism evidence="2 3">
    <name type="scientific">Actinacidiphila rubida</name>
    <dbReference type="NCBI Taxonomy" id="310780"/>
    <lineage>
        <taxon>Bacteria</taxon>
        <taxon>Bacillati</taxon>
        <taxon>Actinomycetota</taxon>
        <taxon>Actinomycetes</taxon>
        <taxon>Kitasatosporales</taxon>
        <taxon>Streptomycetaceae</taxon>
        <taxon>Actinacidiphila</taxon>
    </lineage>
</organism>
<accession>A0A1H8PDA3</accession>
<evidence type="ECO:0000256" key="1">
    <source>
        <dbReference type="SAM" id="MobiDB-lite"/>
    </source>
</evidence>
<name>A0A1H8PDA3_9ACTN</name>
<keyword evidence="3" id="KW-1185">Reference proteome</keyword>
<feature type="compositionally biased region" description="Low complexity" evidence="1">
    <location>
        <begin position="15"/>
        <end position="25"/>
    </location>
</feature>
<dbReference type="AlphaFoldDB" id="A0A1H8PDA3"/>
<proteinExistence type="predicted"/>